<protein>
    <submittedName>
        <fullName evidence="2">Uncharacterized protein</fullName>
    </submittedName>
</protein>
<keyword evidence="3" id="KW-1185">Reference proteome</keyword>
<feature type="compositionally biased region" description="Low complexity" evidence="1">
    <location>
        <begin position="15"/>
        <end position="26"/>
    </location>
</feature>
<proteinExistence type="predicted"/>
<name>A0A4Z0BLH0_9BURK</name>
<gene>
    <name evidence="2" type="ORF">EZ313_22180</name>
</gene>
<comment type="caution">
    <text evidence="2">The sequence shown here is derived from an EMBL/GenBank/DDBJ whole genome shotgun (WGS) entry which is preliminary data.</text>
</comment>
<dbReference type="EMBL" id="SMLM01000004">
    <property type="protein sequence ID" value="TFY99273.1"/>
    <property type="molecule type" value="Genomic_DNA"/>
</dbReference>
<dbReference type="RefSeq" id="WP_135265501.1">
    <property type="nucleotide sequence ID" value="NZ_SMLM01000004.1"/>
</dbReference>
<dbReference type="OrthoDB" id="8913476at2"/>
<evidence type="ECO:0000256" key="1">
    <source>
        <dbReference type="SAM" id="MobiDB-lite"/>
    </source>
</evidence>
<sequence>MFKLLARIVSAVQDPAPKAPAASSKRTAARRNRADLARQRPAFPLPAPEVKEISDDSAWDLWEQSQTELDSRMGPISAFDSVRTRDGSPSKMSGIDPFASVRKRD</sequence>
<reference evidence="2 3" key="1">
    <citation type="submission" date="2019-03" db="EMBL/GenBank/DDBJ databases">
        <title>Ramlibacter henchirensis DSM 14656, whole genome shotgun sequence.</title>
        <authorList>
            <person name="Zhang X."/>
            <person name="Feng G."/>
            <person name="Zhu H."/>
        </authorList>
    </citation>
    <scope>NUCLEOTIDE SEQUENCE [LARGE SCALE GENOMIC DNA]</scope>
    <source>
        <strain evidence="2 3">DSM 14656</strain>
    </source>
</reference>
<feature type="region of interest" description="Disordered" evidence="1">
    <location>
        <begin position="66"/>
        <end position="105"/>
    </location>
</feature>
<evidence type="ECO:0000313" key="3">
    <source>
        <dbReference type="Proteomes" id="UP000298180"/>
    </source>
</evidence>
<feature type="region of interest" description="Disordered" evidence="1">
    <location>
        <begin position="14"/>
        <end position="49"/>
    </location>
</feature>
<dbReference type="AlphaFoldDB" id="A0A4Z0BLH0"/>
<accession>A0A4Z0BLH0</accession>
<organism evidence="2 3">
    <name type="scientific">Ramlibacter henchirensis</name>
    <dbReference type="NCBI Taxonomy" id="204072"/>
    <lineage>
        <taxon>Bacteria</taxon>
        <taxon>Pseudomonadati</taxon>
        <taxon>Pseudomonadota</taxon>
        <taxon>Betaproteobacteria</taxon>
        <taxon>Burkholderiales</taxon>
        <taxon>Comamonadaceae</taxon>
        <taxon>Ramlibacter</taxon>
    </lineage>
</organism>
<dbReference type="Proteomes" id="UP000298180">
    <property type="component" value="Unassembled WGS sequence"/>
</dbReference>
<evidence type="ECO:0000313" key="2">
    <source>
        <dbReference type="EMBL" id="TFY99273.1"/>
    </source>
</evidence>